<evidence type="ECO:0000313" key="4">
    <source>
        <dbReference type="EMBL" id="MBG0739952.1"/>
    </source>
</evidence>
<keyword evidence="1" id="KW-0560">Oxidoreductase</keyword>
<organism evidence="4 5">
    <name type="scientific">Arthrobacter terrae</name>
    <dbReference type="NCBI Taxonomy" id="2935737"/>
    <lineage>
        <taxon>Bacteria</taxon>
        <taxon>Bacillati</taxon>
        <taxon>Actinomycetota</taxon>
        <taxon>Actinomycetes</taxon>
        <taxon>Micrococcales</taxon>
        <taxon>Micrococcaceae</taxon>
        <taxon>Arthrobacter</taxon>
    </lineage>
</organism>
<dbReference type="InterPro" id="IPR050741">
    <property type="entry name" value="Acyl-CoA_dehydrogenase"/>
</dbReference>
<feature type="domain" description="Acyl-CoA oxidase/dehydrogenase middle" evidence="3">
    <location>
        <begin position="162"/>
        <end position="234"/>
    </location>
</feature>
<feature type="compositionally biased region" description="Low complexity" evidence="2">
    <location>
        <begin position="21"/>
        <end position="37"/>
    </location>
</feature>
<dbReference type="PANTHER" id="PTHR48083">
    <property type="entry name" value="MEDIUM-CHAIN SPECIFIC ACYL-COA DEHYDROGENASE, MITOCHONDRIAL-RELATED"/>
    <property type="match status" value="1"/>
</dbReference>
<gene>
    <name evidence="4" type="ORF">IV500_11200</name>
</gene>
<feature type="region of interest" description="Disordered" evidence="2">
    <location>
        <begin position="1"/>
        <end position="51"/>
    </location>
</feature>
<reference evidence="4 5" key="1">
    <citation type="submission" date="2020-11" db="EMBL/GenBank/DDBJ databases">
        <title>Arthrobacter antarcticus sp. nov., isolated from Antarctic Soil.</title>
        <authorList>
            <person name="Li J."/>
        </authorList>
    </citation>
    <scope>NUCLEOTIDE SEQUENCE [LARGE SCALE GENOMIC DNA]</scope>
    <source>
        <strain evidence="4 5">Z1-20</strain>
    </source>
</reference>
<dbReference type="RefSeq" id="WP_196396904.1">
    <property type="nucleotide sequence ID" value="NZ_JADNYM010000013.1"/>
</dbReference>
<evidence type="ECO:0000256" key="1">
    <source>
        <dbReference type="ARBA" id="ARBA00023002"/>
    </source>
</evidence>
<dbReference type="AlphaFoldDB" id="A0A931CN47"/>
<protein>
    <submittedName>
        <fullName evidence="4">Acyl-CoA dehydrogenase family protein</fullName>
    </submittedName>
</protein>
<dbReference type="GO" id="GO:0005737">
    <property type="term" value="C:cytoplasm"/>
    <property type="evidence" value="ECO:0007669"/>
    <property type="project" value="TreeGrafter"/>
</dbReference>
<sequence length="392" mass="41089">MTGSERQSTVRQSPGQPSPGQPSTGQPSTGQPSTGQPSLPPVRLAPESDSSAQWLPELRTIAARALDCAGGIEPALALAIRLGQELPYPMEGRTLQLWESLATVGACNLSVGRSIEPHLDAVSILHQARQQSGSEELEQLATAGNSCWGVFAAEGKDQHLRAHRQGNGWMLTGTKPWCSLAGRLSHAIVTARTDDGRRAFAVNLKDPGVSVIATGWVALGLPEVSSGPISFEHVPAVPVGAPGWYFARPGFAWGGAGVAALWFGAATAVARRVYAHCAGREPDQIALLQLGLVDGHLTAARNALALAARQADSDRHTAGASLPAARARAAVVRASESILELAGHAMGPEPLAFDADHAARVADLTVYLRQDHAERSIASIGQQLLAPGRLPW</sequence>
<evidence type="ECO:0000256" key="2">
    <source>
        <dbReference type="SAM" id="MobiDB-lite"/>
    </source>
</evidence>
<dbReference type="GO" id="GO:0003995">
    <property type="term" value="F:acyl-CoA dehydrogenase activity"/>
    <property type="evidence" value="ECO:0007669"/>
    <property type="project" value="TreeGrafter"/>
</dbReference>
<dbReference type="SUPFAM" id="SSF56645">
    <property type="entry name" value="Acyl-CoA dehydrogenase NM domain-like"/>
    <property type="match status" value="1"/>
</dbReference>
<dbReference type="InterPro" id="IPR046373">
    <property type="entry name" value="Acyl-CoA_Oxase/DH_mid-dom_sf"/>
</dbReference>
<evidence type="ECO:0000259" key="3">
    <source>
        <dbReference type="Pfam" id="PF02770"/>
    </source>
</evidence>
<proteinExistence type="predicted"/>
<dbReference type="Pfam" id="PF02770">
    <property type="entry name" value="Acyl-CoA_dh_M"/>
    <property type="match status" value="1"/>
</dbReference>
<dbReference type="EMBL" id="JADNYM010000013">
    <property type="protein sequence ID" value="MBG0739952.1"/>
    <property type="molecule type" value="Genomic_DNA"/>
</dbReference>
<dbReference type="PANTHER" id="PTHR48083:SF2">
    <property type="entry name" value="MEDIUM-CHAIN SPECIFIC ACYL-COA DEHYDROGENASE, MITOCHONDRIAL"/>
    <property type="match status" value="1"/>
</dbReference>
<dbReference type="GO" id="GO:0033539">
    <property type="term" value="P:fatty acid beta-oxidation using acyl-CoA dehydrogenase"/>
    <property type="evidence" value="ECO:0007669"/>
    <property type="project" value="TreeGrafter"/>
</dbReference>
<name>A0A931CN47_9MICC</name>
<accession>A0A931CN47</accession>
<dbReference type="InterPro" id="IPR009100">
    <property type="entry name" value="AcylCoA_DH/oxidase_NM_dom_sf"/>
</dbReference>
<keyword evidence="5" id="KW-1185">Reference proteome</keyword>
<dbReference type="InterPro" id="IPR006091">
    <property type="entry name" value="Acyl-CoA_Oxase/DH_mid-dom"/>
</dbReference>
<dbReference type="Gene3D" id="2.40.110.10">
    <property type="entry name" value="Butyryl-CoA Dehydrogenase, subunit A, domain 2"/>
    <property type="match status" value="1"/>
</dbReference>
<comment type="caution">
    <text evidence="4">The sequence shown here is derived from an EMBL/GenBank/DDBJ whole genome shotgun (WGS) entry which is preliminary data.</text>
</comment>
<dbReference type="Proteomes" id="UP000655366">
    <property type="component" value="Unassembled WGS sequence"/>
</dbReference>
<feature type="compositionally biased region" description="Polar residues" evidence="2">
    <location>
        <begin position="1"/>
        <end position="11"/>
    </location>
</feature>
<evidence type="ECO:0000313" key="5">
    <source>
        <dbReference type="Proteomes" id="UP000655366"/>
    </source>
</evidence>